<dbReference type="Pfam" id="PF06203">
    <property type="entry name" value="CCT"/>
    <property type="match status" value="1"/>
</dbReference>
<feature type="compositionally biased region" description="Acidic residues" evidence="4">
    <location>
        <begin position="225"/>
        <end position="235"/>
    </location>
</feature>
<feature type="domain" description="CCT" evidence="5">
    <location>
        <begin position="180"/>
        <end position="222"/>
    </location>
</feature>
<reference evidence="6" key="1">
    <citation type="submission" date="2017-07" db="EMBL/GenBank/DDBJ databases">
        <title>Taro Niue Genome Assembly and Annotation.</title>
        <authorList>
            <person name="Atibalentja N."/>
            <person name="Keating K."/>
            <person name="Fields C.J."/>
        </authorList>
    </citation>
    <scope>NUCLEOTIDE SEQUENCE</scope>
    <source>
        <strain evidence="6">Niue_2</strain>
        <tissue evidence="6">Leaf</tissue>
    </source>
</reference>
<evidence type="ECO:0000256" key="1">
    <source>
        <dbReference type="ARBA" id="ARBA00004123"/>
    </source>
</evidence>
<dbReference type="PROSITE" id="PS51017">
    <property type="entry name" value="CCT"/>
    <property type="match status" value="1"/>
</dbReference>
<evidence type="ECO:0000313" key="7">
    <source>
        <dbReference type="Proteomes" id="UP000652761"/>
    </source>
</evidence>
<proteinExistence type="predicted"/>
<dbReference type="InterPro" id="IPR045281">
    <property type="entry name" value="CONSTANS-like"/>
</dbReference>
<sequence>MYQSSAYPDSSFPQSSPPTPPHHLQYYHQHHHGGSHHLYPPSPPQGASPSSDSGSFLMSPPPSYAPSIPSSYLQRSSSALSLHKHVFDHGRHLGGGGTNNNPHGLYEPPDLFDFQAAEPIRRVFSTGDIQGTNSLQPLPTENCGQEVGGNGAATATLPGGRVGRYSHEERKERIERYRNKRSQRNFQKKITVTSLPPTSSCYACRKTLADSRPRIRGRFARNGETELEAEAEAEAGDASYGCSNSSPHAGADYNGWAPAMDDEEDYRCDPDFWANFFNNLSMNTLVPNGDV</sequence>
<evidence type="ECO:0000256" key="4">
    <source>
        <dbReference type="SAM" id="MobiDB-lite"/>
    </source>
</evidence>
<feature type="region of interest" description="Disordered" evidence="4">
    <location>
        <begin position="151"/>
        <end position="170"/>
    </location>
</feature>
<feature type="region of interest" description="Disordered" evidence="4">
    <location>
        <begin position="221"/>
        <end position="243"/>
    </location>
</feature>
<gene>
    <name evidence="6" type="ORF">Taro_054238</name>
</gene>
<feature type="region of interest" description="Disordered" evidence="4">
    <location>
        <begin position="1"/>
        <end position="71"/>
    </location>
</feature>
<evidence type="ECO:0000313" key="6">
    <source>
        <dbReference type="EMBL" id="MQM21203.1"/>
    </source>
</evidence>
<name>A0A843XPV9_COLES</name>
<protein>
    <recommendedName>
        <fullName evidence="5">CCT domain-containing protein</fullName>
    </recommendedName>
</protein>
<dbReference type="GO" id="GO:0005634">
    <property type="term" value="C:nucleus"/>
    <property type="evidence" value="ECO:0007669"/>
    <property type="project" value="UniProtKB-SubCell"/>
</dbReference>
<dbReference type="InterPro" id="IPR010402">
    <property type="entry name" value="CCT_domain"/>
</dbReference>
<dbReference type="AlphaFoldDB" id="A0A843XPV9"/>
<organism evidence="6 7">
    <name type="scientific">Colocasia esculenta</name>
    <name type="common">Wild taro</name>
    <name type="synonym">Arum esculentum</name>
    <dbReference type="NCBI Taxonomy" id="4460"/>
    <lineage>
        <taxon>Eukaryota</taxon>
        <taxon>Viridiplantae</taxon>
        <taxon>Streptophyta</taxon>
        <taxon>Embryophyta</taxon>
        <taxon>Tracheophyta</taxon>
        <taxon>Spermatophyta</taxon>
        <taxon>Magnoliopsida</taxon>
        <taxon>Liliopsida</taxon>
        <taxon>Araceae</taxon>
        <taxon>Aroideae</taxon>
        <taxon>Colocasieae</taxon>
        <taxon>Colocasia</taxon>
    </lineage>
</organism>
<dbReference type="PANTHER" id="PTHR31319:SF100">
    <property type="entry name" value="OS01G0835700 PROTEIN"/>
    <property type="match status" value="1"/>
</dbReference>
<dbReference type="GO" id="GO:0003700">
    <property type="term" value="F:DNA-binding transcription factor activity"/>
    <property type="evidence" value="ECO:0007669"/>
    <property type="project" value="TreeGrafter"/>
</dbReference>
<keyword evidence="7" id="KW-1185">Reference proteome</keyword>
<evidence type="ECO:0000256" key="3">
    <source>
        <dbReference type="PROSITE-ProRule" id="PRU00357"/>
    </source>
</evidence>
<keyword evidence="2 3" id="KW-0539">Nucleus</keyword>
<dbReference type="Proteomes" id="UP000652761">
    <property type="component" value="Unassembled WGS sequence"/>
</dbReference>
<dbReference type="GO" id="GO:0009909">
    <property type="term" value="P:regulation of flower development"/>
    <property type="evidence" value="ECO:0007669"/>
    <property type="project" value="InterPro"/>
</dbReference>
<comment type="subcellular location">
    <subcellularLocation>
        <location evidence="1 3">Nucleus</location>
    </subcellularLocation>
</comment>
<dbReference type="OrthoDB" id="153872at2759"/>
<accession>A0A843XPV9</accession>
<dbReference type="EMBL" id="NMUH01010725">
    <property type="protein sequence ID" value="MQM21203.1"/>
    <property type="molecule type" value="Genomic_DNA"/>
</dbReference>
<evidence type="ECO:0000259" key="5">
    <source>
        <dbReference type="PROSITE" id="PS51017"/>
    </source>
</evidence>
<dbReference type="PANTHER" id="PTHR31319">
    <property type="entry name" value="ZINC FINGER PROTEIN CONSTANS-LIKE 4"/>
    <property type="match status" value="1"/>
</dbReference>
<comment type="caution">
    <text evidence="6">The sequence shown here is derived from an EMBL/GenBank/DDBJ whole genome shotgun (WGS) entry which is preliminary data.</text>
</comment>
<evidence type="ECO:0000256" key="2">
    <source>
        <dbReference type="ARBA" id="ARBA00023242"/>
    </source>
</evidence>